<feature type="compositionally biased region" description="Polar residues" evidence="1">
    <location>
        <begin position="361"/>
        <end position="383"/>
    </location>
</feature>
<proteinExistence type="predicted"/>
<feature type="compositionally biased region" description="Low complexity" evidence="1">
    <location>
        <begin position="535"/>
        <end position="554"/>
    </location>
</feature>
<sequence length="660" mass="64368">MLTASLKVALLASASLIEARSALNINHLHGGVLHRRQNTDLTATVLAANAIQTGSFLDGSNEIGAAEVGQALSKTSTNNFINNCSGKTLTNGLQIVAGSCNGIPMGDIPAKTAMVSSIIISPVDASATIQSDTTFNITVQVANLVAGSFTNADATYYSAPQQLQGGQVVGHTHVTVQDMGASLNPTTALDPTQFAFFKGINDAGNGKGLLQATVTGGLPAGNYRVCTMASASNHQAVLMPVAQRGTADDCSKFTVVGSGTTANAASNDGSGGEAAAAAAQSAVDNPGPTGAVVEGNGASSSTSVASATTKAGKGAKVQSSVSVTTSAAVKVAPFSNTTSIAASATAIAGNGGKGGKGAQASTTEADSGSVTLPSAGSASSPTKVSGGGKAVNSQGSSSGGIVAQKVTVIETFFIFVKSLGGLPPSVSKQGESFFCFGELFDDISSAASAACGHQFDACASFSGPGFSFEECASQKDDCGSAASVASAPPAPSTVTATVTVPVSATVTGSVISETTVSVSASSVAGNVAAVQTSSAVASSETTSAKESSTPSAAKVASPLPPFSNSTAKATGTSSANSASSTSTSTSSSSALGGIAAPPVTNTGDSTRPFSVNGNTFVAEAAAVQRSCDVQFNACANAVNGGTLSGVTVADCQTQKNACGQ</sequence>
<dbReference type="PANTHER" id="PTHR34587:SF2">
    <property type="entry name" value="G-PROTEIN COUPLED RECEPTORS FAMILY 1 PROFILE DOMAIN-CONTAINING PROTEIN"/>
    <property type="match status" value="1"/>
</dbReference>
<reference evidence="3 4" key="1">
    <citation type="submission" date="2018-05" db="EMBL/GenBank/DDBJ databases">
        <title>Genome sequencing and assembly of the regulated plant pathogen Lachnellula willkommii and related sister species for the development of diagnostic species identification markers.</title>
        <authorList>
            <person name="Giroux E."/>
            <person name="Bilodeau G."/>
        </authorList>
    </citation>
    <scope>NUCLEOTIDE SEQUENCE [LARGE SCALE GENOMIC DNA]</scope>
    <source>
        <strain evidence="3 4">CBS 185.66</strain>
    </source>
</reference>
<dbReference type="OrthoDB" id="2336871at2759"/>
<gene>
    <name evidence="3" type="ORF">LHYA1_G006047</name>
</gene>
<protein>
    <submittedName>
        <fullName evidence="3">Uncharacterized protein</fullName>
    </submittedName>
</protein>
<dbReference type="EMBL" id="QGMH01000104">
    <property type="protein sequence ID" value="TVY25170.1"/>
    <property type="molecule type" value="Genomic_DNA"/>
</dbReference>
<feature type="compositionally biased region" description="Low complexity" evidence="1">
    <location>
        <begin position="563"/>
        <end position="590"/>
    </location>
</feature>
<dbReference type="AlphaFoldDB" id="A0A8H8R0H7"/>
<evidence type="ECO:0000313" key="3">
    <source>
        <dbReference type="EMBL" id="TVY25170.1"/>
    </source>
</evidence>
<feature type="chain" id="PRO_5034068738" evidence="2">
    <location>
        <begin position="20"/>
        <end position="660"/>
    </location>
</feature>
<feature type="region of interest" description="Disordered" evidence="1">
    <location>
        <begin position="282"/>
        <end position="303"/>
    </location>
</feature>
<keyword evidence="4" id="KW-1185">Reference proteome</keyword>
<dbReference type="GeneID" id="41986245"/>
<comment type="caution">
    <text evidence="3">The sequence shown here is derived from an EMBL/GenBank/DDBJ whole genome shotgun (WGS) entry which is preliminary data.</text>
</comment>
<evidence type="ECO:0000256" key="1">
    <source>
        <dbReference type="SAM" id="MobiDB-lite"/>
    </source>
</evidence>
<feature type="region of interest" description="Disordered" evidence="1">
    <location>
        <begin position="535"/>
        <end position="607"/>
    </location>
</feature>
<keyword evidence="2" id="KW-0732">Signal</keyword>
<dbReference type="Proteomes" id="UP000431533">
    <property type="component" value="Unassembled WGS sequence"/>
</dbReference>
<organism evidence="3 4">
    <name type="scientific">Lachnellula hyalina</name>
    <dbReference type="NCBI Taxonomy" id="1316788"/>
    <lineage>
        <taxon>Eukaryota</taxon>
        <taxon>Fungi</taxon>
        <taxon>Dikarya</taxon>
        <taxon>Ascomycota</taxon>
        <taxon>Pezizomycotina</taxon>
        <taxon>Leotiomycetes</taxon>
        <taxon>Helotiales</taxon>
        <taxon>Lachnaceae</taxon>
        <taxon>Lachnellula</taxon>
    </lineage>
</organism>
<name>A0A8H8R0H7_9HELO</name>
<dbReference type="InterPro" id="IPR053216">
    <property type="entry name" value="Appressorial_penetr-assoc"/>
</dbReference>
<dbReference type="PANTHER" id="PTHR34587">
    <property type="entry name" value="VWFA DOMAIN-CONTAINING PROTEIN"/>
    <property type="match status" value="1"/>
</dbReference>
<feature type="region of interest" description="Disordered" evidence="1">
    <location>
        <begin position="351"/>
        <end position="398"/>
    </location>
</feature>
<accession>A0A8H8R0H7</accession>
<dbReference type="RefSeq" id="XP_031003958.1">
    <property type="nucleotide sequence ID" value="XM_031150988.1"/>
</dbReference>
<evidence type="ECO:0000313" key="4">
    <source>
        <dbReference type="Proteomes" id="UP000431533"/>
    </source>
</evidence>
<evidence type="ECO:0000256" key="2">
    <source>
        <dbReference type="SAM" id="SignalP"/>
    </source>
</evidence>
<feature type="signal peptide" evidence="2">
    <location>
        <begin position="1"/>
        <end position="19"/>
    </location>
</feature>